<dbReference type="RefSeq" id="WP_087919586.1">
    <property type="nucleotide sequence ID" value="NZ_CP021780.1"/>
</dbReference>
<name>A0A2Z2KMI8_9BACL</name>
<evidence type="ECO:0008006" key="3">
    <source>
        <dbReference type="Google" id="ProtNLM"/>
    </source>
</evidence>
<dbReference type="KEGG" id="pdh:B9T62_35770"/>
<keyword evidence="2" id="KW-1185">Reference proteome</keyword>
<reference evidence="1 2" key="1">
    <citation type="submission" date="2017-06" db="EMBL/GenBank/DDBJ databases">
        <title>Complete genome sequence of Paenibacillus donghaensis KCTC 13049T isolated from East Sea sediment, South Korea.</title>
        <authorList>
            <person name="Jung B.K."/>
            <person name="Hong S.-J."/>
            <person name="Shin J.-H."/>
        </authorList>
    </citation>
    <scope>NUCLEOTIDE SEQUENCE [LARGE SCALE GENOMIC DNA]</scope>
    <source>
        <strain evidence="1 2">KCTC 13049</strain>
    </source>
</reference>
<proteinExistence type="predicted"/>
<sequence length="173" mass="19789">MRIGYLRAKRKKELEEFLKVVDIEEVYFDLTDEFSFSVGTQLSSLLQKLTSADKLTIRGLKDVADNVAELSSFLRIIQNASVDLNLLDEADGSMLLSPQGIEGILYLEHFIKSKDEIQALRSKKLGRPLQNYPDGFYETYLSYCEKESKAADAALRLGVSEKRFYQMVRLFEV</sequence>
<dbReference type="Proteomes" id="UP000249890">
    <property type="component" value="Chromosome"/>
</dbReference>
<dbReference type="OrthoDB" id="2626129at2"/>
<gene>
    <name evidence="1" type="ORF">B9T62_35770</name>
</gene>
<evidence type="ECO:0000313" key="2">
    <source>
        <dbReference type="Proteomes" id="UP000249890"/>
    </source>
</evidence>
<organism evidence="1 2">
    <name type="scientific">Paenibacillus donghaensis</name>
    <dbReference type="NCBI Taxonomy" id="414771"/>
    <lineage>
        <taxon>Bacteria</taxon>
        <taxon>Bacillati</taxon>
        <taxon>Bacillota</taxon>
        <taxon>Bacilli</taxon>
        <taxon>Bacillales</taxon>
        <taxon>Paenibacillaceae</taxon>
        <taxon>Paenibacillus</taxon>
    </lineage>
</organism>
<protein>
    <recommendedName>
        <fullName evidence="3">Resolvase/invertase-type recombinase catalytic domain-containing protein</fullName>
    </recommendedName>
</protein>
<accession>A0A2Z2KMI8</accession>
<dbReference type="AlphaFoldDB" id="A0A2Z2KMI8"/>
<evidence type="ECO:0000313" key="1">
    <source>
        <dbReference type="EMBL" id="ASA25625.1"/>
    </source>
</evidence>
<dbReference type="EMBL" id="CP021780">
    <property type="protein sequence ID" value="ASA25625.1"/>
    <property type="molecule type" value="Genomic_DNA"/>
</dbReference>